<reference evidence="1 2" key="1">
    <citation type="submission" date="2014-11" db="EMBL/GenBank/DDBJ databases">
        <authorList>
            <person name="Zhu J."/>
            <person name="Qi W."/>
            <person name="Song R."/>
        </authorList>
    </citation>
    <scope>NUCLEOTIDE SEQUENCE [LARGE SCALE GENOMIC DNA]</scope>
</reference>
<keyword evidence="2" id="KW-1185">Reference proteome</keyword>
<dbReference type="GO" id="GO:0006487">
    <property type="term" value="P:protein N-linked glycosylation"/>
    <property type="evidence" value="ECO:0007669"/>
    <property type="project" value="TreeGrafter"/>
</dbReference>
<dbReference type="PANTHER" id="PTHR13132:SF29">
    <property type="entry name" value="ALPHA-(1,6)-FUCOSYLTRANSFERASE"/>
    <property type="match status" value="1"/>
</dbReference>
<proteinExistence type="predicted"/>
<protein>
    <recommendedName>
        <fullName evidence="3">GT23 domain-containing protein</fullName>
    </recommendedName>
</protein>
<dbReference type="InParanoid" id="A0A0G4F0H0"/>
<dbReference type="GO" id="GO:0046921">
    <property type="term" value="F:alpha-(1-&gt;6)-fucosyltransferase activity"/>
    <property type="evidence" value="ECO:0007669"/>
    <property type="project" value="TreeGrafter"/>
</dbReference>
<accession>A0A0G4F0H0</accession>
<dbReference type="Proteomes" id="UP000041254">
    <property type="component" value="Unassembled WGS sequence"/>
</dbReference>
<dbReference type="VEuPathDB" id="CryptoDB:Vbra_14180"/>
<sequence length="391" mass="44158">MNSTVQERVDVIMGAEDASLAACKAHGFWAALLRLAGALNVAVSHGMDILMMAERHWNAVDLRDCSQGGFACLFKPLCNPLVNSSCSIVEGSQEQWDRIKRTADQKERRRSGRHRWSACPSQALRYPRSTISGYDTGVNDFFGPSLALAFPQDTPTSQQAFLVSHVFHPLPFIDTLATQLRETLGLNKSAECLGVHVRRGDKYASLGESDRRVFEQVYKPYIDHVLRKEGVRHVYVSTDSKDITTHLQTQQRQQKRTMEYVFLPSELPGRQRPQSRDNAPFHIVRDYWNVAEGSYNRTHATLGIIVDSRLLAGCDYFIGTHTSAMSKGVFLLRYARMQRAGVRKGRIIETTFWPDWPSANLGGWLAFVFGTSIDHPNEWGRIADKGQRDEL</sequence>
<dbReference type="OrthoDB" id="2014825at2759"/>
<dbReference type="EMBL" id="CDMY01000356">
    <property type="protein sequence ID" value="CEM05228.1"/>
    <property type="molecule type" value="Genomic_DNA"/>
</dbReference>
<dbReference type="CDD" id="cd11296">
    <property type="entry name" value="O-FucT_like"/>
    <property type="match status" value="1"/>
</dbReference>
<name>A0A0G4F0H0_VITBC</name>
<dbReference type="AlphaFoldDB" id="A0A0G4F0H0"/>
<evidence type="ECO:0000313" key="2">
    <source>
        <dbReference type="Proteomes" id="UP000041254"/>
    </source>
</evidence>
<gene>
    <name evidence="1" type="ORF">Vbra_14180</name>
</gene>
<dbReference type="PANTHER" id="PTHR13132">
    <property type="entry name" value="ALPHA- 1,6 -FUCOSYLTRANSFERASE"/>
    <property type="match status" value="1"/>
</dbReference>
<dbReference type="Gene3D" id="3.40.50.11350">
    <property type="match status" value="1"/>
</dbReference>
<organism evidence="1 2">
    <name type="scientific">Vitrella brassicaformis (strain CCMP3155)</name>
    <dbReference type="NCBI Taxonomy" id="1169540"/>
    <lineage>
        <taxon>Eukaryota</taxon>
        <taxon>Sar</taxon>
        <taxon>Alveolata</taxon>
        <taxon>Colpodellida</taxon>
        <taxon>Vitrellaceae</taxon>
        <taxon>Vitrella</taxon>
    </lineage>
</organism>
<evidence type="ECO:0000313" key="1">
    <source>
        <dbReference type="EMBL" id="CEM05228.1"/>
    </source>
</evidence>
<evidence type="ECO:0008006" key="3">
    <source>
        <dbReference type="Google" id="ProtNLM"/>
    </source>
</evidence>